<dbReference type="SMART" id="SM00342">
    <property type="entry name" value="HTH_ARAC"/>
    <property type="match status" value="1"/>
</dbReference>
<evidence type="ECO:0000256" key="1">
    <source>
        <dbReference type="ARBA" id="ARBA00023015"/>
    </source>
</evidence>
<keyword evidence="1" id="KW-0805">Transcription regulation</keyword>
<keyword evidence="3" id="KW-0804">Transcription</keyword>
<dbReference type="PROSITE" id="PS50110">
    <property type="entry name" value="RESPONSE_REGULATORY"/>
    <property type="match status" value="1"/>
</dbReference>
<dbReference type="SUPFAM" id="SSF46689">
    <property type="entry name" value="Homeodomain-like"/>
    <property type="match status" value="2"/>
</dbReference>
<protein>
    <submittedName>
        <fullName evidence="7">Response regulator</fullName>
    </submittedName>
</protein>
<evidence type="ECO:0000256" key="4">
    <source>
        <dbReference type="PROSITE-ProRule" id="PRU00169"/>
    </source>
</evidence>
<keyword evidence="2" id="KW-0238">DNA-binding</keyword>
<dbReference type="GO" id="GO:0003700">
    <property type="term" value="F:DNA-binding transcription factor activity"/>
    <property type="evidence" value="ECO:0007669"/>
    <property type="project" value="InterPro"/>
</dbReference>
<dbReference type="Gene3D" id="3.40.50.2300">
    <property type="match status" value="1"/>
</dbReference>
<feature type="domain" description="HTH araC/xylS-type" evidence="5">
    <location>
        <begin position="250"/>
        <end position="348"/>
    </location>
</feature>
<feature type="domain" description="Response regulatory" evidence="6">
    <location>
        <begin position="2"/>
        <end position="119"/>
    </location>
</feature>
<organism evidence="7">
    <name type="scientific">Candidatus Fermentithermobacillus carboniphilus</name>
    <dbReference type="NCBI Taxonomy" id="3085328"/>
    <lineage>
        <taxon>Bacteria</taxon>
        <taxon>Bacillati</taxon>
        <taxon>Bacillota</taxon>
        <taxon>Candidatus Fermentithermobacillia</taxon>
        <taxon>Candidatus Fermentithermobacillales</taxon>
        <taxon>Candidatus Fermentithermobacillaceae</taxon>
        <taxon>Candidatus Fermentithermobacillus</taxon>
    </lineage>
</organism>
<dbReference type="Pfam" id="PF12833">
    <property type="entry name" value="HTH_18"/>
    <property type="match status" value="1"/>
</dbReference>
<dbReference type="PROSITE" id="PS01124">
    <property type="entry name" value="HTH_ARAC_FAMILY_2"/>
    <property type="match status" value="1"/>
</dbReference>
<dbReference type="Gene3D" id="1.10.10.60">
    <property type="entry name" value="Homeodomain-like"/>
    <property type="match status" value="2"/>
</dbReference>
<dbReference type="InterPro" id="IPR001789">
    <property type="entry name" value="Sig_transdc_resp-reg_receiver"/>
</dbReference>
<proteinExistence type="predicted"/>
<reference evidence="7" key="1">
    <citation type="submission" date="2020-10" db="EMBL/GenBank/DDBJ databases">
        <authorList>
            <person name="Kadnikov V."/>
            <person name="Beletsky A.V."/>
            <person name="Mardanov A.V."/>
            <person name="Karnachuk O.V."/>
            <person name="Ravin N.V."/>
        </authorList>
    </citation>
    <scope>NUCLEOTIDE SEQUENCE</scope>
    <source>
        <strain evidence="7">Bu02</strain>
    </source>
</reference>
<evidence type="ECO:0000259" key="6">
    <source>
        <dbReference type="PROSITE" id="PS50110"/>
    </source>
</evidence>
<evidence type="ECO:0000256" key="3">
    <source>
        <dbReference type="ARBA" id="ARBA00023163"/>
    </source>
</evidence>
<dbReference type="SMART" id="SM00448">
    <property type="entry name" value="REC"/>
    <property type="match status" value="1"/>
</dbReference>
<evidence type="ECO:0000313" key="7">
    <source>
        <dbReference type="EMBL" id="QUL98710.1"/>
    </source>
</evidence>
<dbReference type="CDD" id="cd17536">
    <property type="entry name" value="REC_YesN-like"/>
    <property type="match status" value="1"/>
</dbReference>
<dbReference type="SUPFAM" id="SSF52172">
    <property type="entry name" value="CheY-like"/>
    <property type="match status" value="1"/>
</dbReference>
<keyword evidence="4" id="KW-0597">Phosphoprotein</keyword>
<dbReference type="InterPro" id="IPR011006">
    <property type="entry name" value="CheY-like_superfamily"/>
</dbReference>
<dbReference type="InterPro" id="IPR018060">
    <property type="entry name" value="HTH_AraC"/>
</dbReference>
<accession>A0AAT9LCA9</accession>
<dbReference type="PANTHER" id="PTHR43280">
    <property type="entry name" value="ARAC-FAMILY TRANSCRIPTIONAL REGULATOR"/>
    <property type="match status" value="1"/>
</dbReference>
<dbReference type="InterPro" id="IPR009057">
    <property type="entry name" value="Homeodomain-like_sf"/>
</dbReference>
<sequence length="352" mass="39157">MKLLIADDEPIVRRFIREVVTKHCPEFVLVGEATSGAELLRLAVDLQPDVVLTDIRMPNVDGLEAARRIRAALPDVHIIILSAYEEFEYARQAIAVRAEDYLVKPLRPETLQKALNDCLECHRQLQHERGRMTRALLGARPAGYSAILEGIYNAISAGDVTEVERLAPAVRASHVPQSDLDQIVGYLEEAACSSGLAPLATEMSIKQILSNGTSHGTDDMDPAEVVLAVAKHLASAVARFRLHGSTRLVHAAARIIEQSYRSPLRLEEIADMMHVSQYYFSRLFKREIGVTFSQYLALTRIRAAQGLLSETSAQVKEIAKSVGYNDARYFGERFKSLTGVQPTQFKSRQFTK</sequence>
<dbReference type="AlphaFoldDB" id="A0AAT9LCA9"/>
<dbReference type="GO" id="GO:0000160">
    <property type="term" value="P:phosphorelay signal transduction system"/>
    <property type="evidence" value="ECO:0007669"/>
    <property type="project" value="InterPro"/>
</dbReference>
<evidence type="ECO:0000256" key="2">
    <source>
        <dbReference type="ARBA" id="ARBA00023125"/>
    </source>
</evidence>
<evidence type="ECO:0000259" key="5">
    <source>
        <dbReference type="PROSITE" id="PS01124"/>
    </source>
</evidence>
<dbReference type="PANTHER" id="PTHR43280:SF28">
    <property type="entry name" value="HTH-TYPE TRANSCRIPTIONAL ACTIVATOR RHAS"/>
    <property type="match status" value="1"/>
</dbReference>
<dbReference type="KEGG" id="fcz:IMF26_01060"/>
<name>A0AAT9LCA9_9FIRM</name>
<dbReference type="EMBL" id="CP062796">
    <property type="protein sequence ID" value="QUL98710.1"/>
    <property type="molecule type" value="Genomic_DNA"/>
</dbReference>
<reference evidence="7" key="2">
    <citation type="journal article" date="2023" name="Biology">
        <title>Prokaryotic Life Associated with Coal-Fire Gas Vents Revealed by Metagenomics.</title>
        <authorList>
            <person name="Kadnikov V.V."/>
            <person name="Mardanov A.V."/>
            <person name="Beletsky A.V."/>
            <person name="Karnachuk O.V."/>
            <person name="Ravin N.V."/>
        </authorList>
    </citation>
    <scope>NUCLEOTIDE SEQUENCE</scope>
    <source>
        <strain evidence="7">Bu02</strain>
    </source>
</reference>
<dbReference type="Pfam" id="PF00072">
    <property type="entry name" value="Response_reg"/>
    <property type="match status" value="1"/>
</dbReference>
<gene>
    <name evidence="7" type="ORF">IMF26_01060</name>
</gene>
<feature type="modified residue" description="4-aspartylphosphate" evidence="4">
    <location>
        <position position="54"/>
    </location>
</feature>
<dbReference type="GO" id="GO:0043565">
    <property type="term" value="F:sequence-specific DNA binding"/>
    <property type="evidence" value="ECO:0007669"/>
    <property type="project" value="InterPro"/>
</dbReference>